<name>A0ABX0NXM2_9BURK</name>
<evidence type="ECO:0008006" key="4">
    <source>
        <dbReference type="Google" id="ProtNLM"/>
    </source>
</evidence>
<sequence length="127" mass="13930">MSGDKVVRHIAATMVFSLFLMTVVLVVGLLDPYALVPLIFFFPVGLIAAWLVWALTFSDMPLPSKIIRFGLYVLLCILTVAMAHVKDSDLMGTVFITMILPALGMLIFHWFFPAPTSADVAEGPDEA</sequence>
<feature type="transmembrane region" description="Helical" evidence="1">
    <location>
        <begin position="12"/>
        <end position="30"/>
    </location>
</feature>
<evidence type="ECO:0000313" key="2">
    <source>
        <dbReference type="EMBL" id="NHZ91716.1"/>
    </source>
</evidence>
<evidence type="ECO:0000313" key="3">
    <source>
        <dbReference type="Proteomes" id="UP000609726"/>
    </source>
</evidence>
<keyword evidence="1" id="KW-0472">Membrane</keyword>
<keyword evidence="1" id="KW-1133">Transmembrane helix</keyword>
<keyword evidence="1" id="KW-0812">Transmembrane</keyword>
<dbReference type="Proteomes" id="UP000609726">
    <property type="component" value="Unassembled WGS sequence"/>
</dbReference>
<accession>A0ABX0NXM2</accession>
<evidence type="ECO:0000256" key="1">
    <source>
        <dbReference type="SAM" id="Phobius"/>
    </source>
</evidence>
<dbReference type="EMBL" id="WHJH01000033">
    <property type="protein sequence ID" value="NHZ91716.1"/>
    <property type="molecule type" value="Genomic_DNA"/>
</dbReference>
<reference evidence="2 3" key="1">
    <citation type="submission" date="2019-10" db="EMBL/GenBank/DDBJ databases">
        <title>Taxonomy of Antarctic Massilia spp.: description of Massilia rubra sp. nov., Massilia aquatica sp. nov., Massilia mucilaginosa sp. nov., Massilia frigida sp. nov. isolated from streams, lakes and regoliths.</title>
        <authorList>
            <person name="Holochova P."/>
            <person name="Sedlacek I."/>
            <person name="Kralova S."/>
            <person name="Maslanova I."/>
            <person name="Busse H.-J."/>
            <person name="Stankova E."/>
            <person name="Vrbovska V."/>
            <person name="Kovarovic V."/>
            <person name="Bartak M."/>
            <person name="Svec P."/>
            <person name="Pantucek R."/>
        </authorList>
    </citation>
    <scope>NUCLEOTIDE SEQUENCE [LARGE SCALE GENOMIC DNA]</scope>
    <source>
        <strain evidence="2 3">CCM 8733</strain>
    </source>
</reference>
<feature type="transmembrane region" description="Helical" evidence="1">
    <location>
        <begin position="91"/>
        <end position="112"/>
    </location>
</feature>
<dbReference type="RefSeq" id="WP_166880075.1">
    <property type="nucleotide sequence ID" value="NZ_WHJH01000033.1"/>
</dbReference>
<gene>
    <name evidence="2" type="ORF">F2P45_22295</name>
</gene>
<feature type="transmembrane region" description="Helical" evidence="1">
    <location>
        <begin position="36"/>
        <end position="57"/>
    </location>
</feature>
<proteinExistence type="predicted"/>
<comment type="caution">
    <text evidence="2">The sequence shown here is derived from an EMBL/GenBank/DDBJ whole genome shotgun (WGS) entry which is preliminary data.</text>
</comment>
<keyword evidence="3" id="KW-1185">Reference proteome</keyword>
<organism evidence="2 3">
    <name type="scientific">Massilia mucilaginosa</name>
    <dbReference type="NCBI Taxonomy" id="2609282"/>
    <lineage>
        <taxon>Bacteria</taxon>
        <taxon>Pseudomonadati</taxon>
        <taxon>Pseudomonadota</taxon>
        <taxon>Betaproteobacteria</taxon>
        <taxon>Burkholderiales</taxon>
        <taxon>Oxalobacteraceae</taxon>
        <taxon>Telluria group</taxon>
        <taxon>Massilia</taxon>
    </lineage>
</organism>
<protein>
    <recommendedName>
        <fullName evidence="4">Transmembrane protein</fullName>
    </recommendedName>
</protein>
<feature type="transmembrane region" description="Helical" evidence="1">
    <location>
        <begin position="69"/>
        <end position="85"/>
    </location>
</feature>